<dbReference type="AlphaFoldDB" id="A0A3N6SXI9"/>
<evidence type="ECO:0000256" key="11">
    <source>
        <dbReference type="RuleBase" id="RU365064"/>
    </source>
</evidence>
<dbReference type="InterPro" id="IPR007704">
    <property type="entry name" value="PIG-M"/>
</dbReference>
<dbReference type="EMBL" id="QGKY02000190">
    <property type="protein sequence ID" value="KAF2589376.1"/>
    <property type="molecule type" value="Genomic_DNA"/>
</dbReference>
<evidence type="ECO:0000256" key="7">
    <source>
        <dbReference type="ARBA" id="ARBA00022692"/>
    </source>
</evidence>
<dbReference type="UniPathway" id="UPA00196"/>
<dbReference type="EC" id="2.4.1.-" evidence="11"/>
<name>A0A3N6SXI9_BRACR</name>
<evidence type="ECO:0000256" key="3">
    <source>
        <dbReference type="ARBA" id="ARBA00011071"/>
    </source>
</evidence>
<evidence type="ECO:0000256" key="6">
    <source>
        <dbReference type="ARBA" id="ARBA00022679"/>
    </source>
</evidence>
<evidence type="ECO:0000256" key="2">
    <source>
        <dbReference type="ARBA" id="ARBA00004687"/>
    </source>
</evidence>
<dbReference type="GO" id="GO:1990529">
    <property type="term" value="C:glycosylphosphatidylinositol-mannosyltransferase I complex"/>
    <property type="evidence" value="ECO:0007669"/>
    <property type="project" value="TreeGrafter"/>
</dbReference>
<feature type="transmembrane region" description="Helical" evidence="11">
    <location>
        <begin position="131"/>
        <end position="149"/>
    </location>
</feature>
<comment type="pathway">
    <text evidence="2 11">Glycolipid biosynthesis; glycosylphosphatidylinositol-anchor biosynthesis.</text>
</comment>
<evidence type="ECO:0000256" key="8">
    <source>
        <dbReference type="ARBA" id="ARBA00022824"/>
    </source>
</evidence>
<keyword evidence="7 11" id="KW-0812">Transmembrane</keyword>
<feature type="transmembrane region" description="Helical" evidence="11">
    <location>
        <begin position="229"/>
        <end position="248"/>
    </location>
</feature>
<keyword evidence="5 11" id="KW-0328">Glycosyltransferase</keyword>
<reference evidence="13 14" key="3">
    <citation type="journal article" date="2020" name="BMC Genomics">
        <title>Intraspecific diversification of the crop wild relative Brassica cretica Lam. using demographic model selection.</title>
        <authorList>
            <person name="Kioukis A."/>
            <person name="Michalopoulou V.A."/>
            <person name="Briers L."/>
            <person name="Pirintsos S."/>
            <person name="Studholme D.J."/>
            <person name="Pavlidis P."/>
            <person name="Sarris P.F."/>
        </authorList>
    </citation>
    <scope>NUCLEOTIDE SEQUENCE [LARGE SCALE GENOMIC DNA]</scope>
    <source>
        <strain evidence="14">cv. PFS-1207/04</strain>
        <strain evidence="13">PFS-1207/04</strain>
    </source>
</reference>
<dbReference type="EMBL" id="QGKV02002055">
    <property type="protein sequence ID" value="KAF3494290.1"/>
    <property type="molecule type" value="Genomic_DNA"/>
</dbReference>
<gene>
    <name evidence="13" type="ORF">DY000_02057422</name>
    <name evidence="12" type="ORF">F2Q70_00041531</name>
</gene>
<dbReference type="GO" id="GO:0051751">
    <property type="term" value="F:alpha-1,4-mannosyltransferase activity"/>
    <property type="evidence" value="ECO:0007669"/>
    <property type="project" value="InterPro"/>
</dbReference>
<reference evidence="12" key="1">
    <citation type="submission" date="2019-12" db="EMBL/GenBank/DDBJ databases">
        <title>Genome sequencing and annotation of Brassica cretica.</title>
        <authorList>
            <person name="Studholme D.J."/>
            <person name="Sarris P.F."/>
        </authorList>
    </citation>
    <scope>NUCLEOTIDE SEQUENCE</scope>
    <source>
        <strain evidence="12">PFS-102/07</strain>
        <tissue evidence="12">Leaf</tissue>
    </source>
</reference>
<sequence>MEVRYTDIDYTVFSDAASLMASGESPYKRTTYRYSPLLALLLVPNTIIHRSWGKFIFSASGNLSQAAFWYGLVVHFRVYPIIYALPIILVLDSKLFRSGPKPSLEDWNSHTSSTEKKTFHYERQFSAVEKLISFLPQFTVQLALVFSFSKDLMFSMFLQTVAFVAFNKVITAQYFVWFYCLLPLILPWSRMKLKWEGILCIILWIGAQTHWLLWGYMLEFKGVNVFLQLWMASLVFLAANTFVLVKIIQRHRLSPLFRQYGSSDRKNVKKLD</sequence>
<keyword evidence="10 11" id="KW-0472">Membrane</keyword>
<dbReference type="Pfam" id="PF05007">
    <property type="entry name" value="Mannosyl_trans"/>
    <property type="match status" value="2"/>
</dbReference>
<evidence type="ECO:0000256" key="10">
    <source>
        <dbReference type="ARBA" id="ARBA00023136"/>
    </source>
</evidence>
<feature type="transmembrane region" description="Helical" evidence="11">
    <location>
        <begin position="161"/>
        <end position="186"/>
    </location>
</feature>
<comment type="caution">
    <text evidence="11">Lacks conserved residue(s) required for the propagation of feature annotation.</text>
</comment>
<dbReference type="PANTHER" id="PTHR12886">
    <property type="entry name" value="PIG-M MANNOSYLTRANSFERASE"/>
    <property type="match status" value="1"/>
</dbReference>
<evidence type="ECO:0000313" key="12">
    <source>
        <dbReference type="EMBL" id="KAF2589376.1"/>
    </source>
</evidence>
<protein>
    <recommendedName>
        <fullName evidence="11">GPI mannosyltransferase 1</fullName>
        <ecNumber evidence="11">2.4.1.-</ecNumber>
    </recommendedName>
    <alternativeName>
        <fullName evidence="11">GPI mannosyltransferase I</fullName>
    </alternativeName>
</protein>
<keyword evidence="6 11" id="KW-0808">Transferase</keyword>
<keyword evidence="8 11" id="KW-0256">Endoplasmic reticulum</keyword>
<keyword evidence="9 11" id="KW-1133">Transmembrane helix</keyword>
<evidence type="ECO:0000256" key="5">
    <source>
        <dbReference type="ARBA" id="ARBA00022676"/>
    </source>
</evidence>
<dbReference type="Proteomes" id="UP000266723">
    <property type="component" value="Unassembled WGS sequence"/>
</dbReference>
<dbReference type="GO" id="GO:0004376">
    <property type="term" value="F:GPI mannosyltransferase activity"/>
    <property type="evidence" value="ECO:0007669"/>
    <property type="project" value="InterPro"/>
</dbReference>
<evidence type="ECO:0000256" key="9">
    <source>
        <dbReference type="ARBA" id="ARBA00022989"/>
    </source>
</evidence>
<comment type="similarity">
    <text evidence="3 11">Belongs to the PIGM family.</text>
</comment>
<organism evidence="12">
    <name type="scientific">Brassica cretica</name>
    <name type="common">Mustard</name>
    <dbReference type="NCBI Taxonomy" id="69181"/>
    <lineage>
        <taxon>Eukaryota</taxon>
        <taxon>Viridiplantae</taxon>
        <taxon>Streptophyta</taxon>
        <taxon>Embryophyta</taxon>
        <taxon>Tracheophyta</taxon>
        <taxon>Spermatophyta</taxon>
        <taxon>Magnoliopsida</taxon>
        <taxon>eudicotyledons</taxon>
        <taxon>Gunneridae</taxon>
        <taxon>Pentapetalae</taxon>
        <taxon>rosids</taxon>
        <taxon>malvids</taxon>
        <taxon>Brassicales</taxon>
        <taxon>Brassicaceae</taxon>
        <taxon>Brassiceae</taxon>
        <taxon>Brassica</taxon>
    </lineage>
</organism>
<keyword evidence="14" id="KW-1185">Reference proteome</keyword>
<evidence type="ECO:0000256" key="4">
    <source>
        <dbReference type="ARBA" id="ARBA00022502"/>
    </source>
</evidence>
<feature type="transmembrane region" description="Helical" evidence="11">
    <location>
        <begin position="68"/>
        <end position="91"/>
    </location>
</feature>
<comment type="subcellular location">
    <subcellularLocation>
        <location evidence="1 11">Endoplasmic reticulum membrane</location>
        <topology evidence="1 11">Multi-pass membrane protein</topology>
    </subcellularLocation>
</comment>
<dbReference type="PANTHER" id="PTHR12886:SF0">
    <property type="entry name" value="GPI MANNOSYLTRANSFERASE 1"/>
    <property type="match status" value="1"/>
</dbReference>
<comment type="caution">
    <text evidence="12">The sequence shown here is derived from an EMBL/GenBank/DDBJ whole genome shotgun (WGS) entry which is preliminary data.</text>
</comment>
<keyword evidence="4 11" id="KW-0337">GPI-anchor biosynthesis</keyword>
<comment type="function">
    <text evidence="11">Catalytic subunit of the glycosylphosphatidylinositol-mannosyltransferase I complex which catalyzes the transfer of the first mannose, via an alpha-1,4 bond from a dolichol-phosphate-mannose (Dol-P-Man) to the glucosaminyl acyl phosphatidylinositol (GlcN-(acyl)PI) intermediate to generate alpha-D-Man-(1-&gt;4)-alpha-D-GlcN-(1-&gt;6)-(1-radyl,2-acyl-sn-glycero-3-phospho)-2-acyl-inositol and participates in the sixth step of the glycosylphosphatidylinositol-anchor biosynthesis.</text>
</comment>
<evidence type="ECO:0000313" key="13">
    <source>
        <dbReference type="EMBL" id="KAF3494290.1"/>
    </source>
</evidence>
<evidence type="ECO:0000313" key="14">
    <source>
        <dbReference type="Proteomes" id="UP000266723"/>
    </source>
</evidence>
<feature type="transmembrane region" description="Helical" evidence="11">
    <location>
        <begin position="31"/>
        <end position="48"/>
    </location>
</feature>
<dbReference type="GO" id="GO:0006506">
    <property type="term" value="P:GPI anchor biosynthetic process"/>
    <property type="evidence" value="ECO:0007669"/>
    <property type="project" value="UniProtKB-UniPathway"/>
</dbReference>
<dbReference type="GO" id="GO:0005789">
    <property type="term" value="C:endoplasmic reticulum membrane"/>
    <property type="evidence" value="ECO:0007669"/>
    <property type="project" value="UniProtKB-SubCell"/>
</dbReference>
<feature type="transmembrane region" description="Helical" evidence="11">
    <location>
        <begin position="198"/>
        <end position="217"/>
    </location>
</feature>
<evidence type="ECO:0000256" key="1">
    <source>
        <dbReference type="ARBA" id="ARBA00004477"/>
    </source>
</evidence>
<dbReference type="OrthoDB" id="1741594at2759"/>
<proteinExistence type="inferred from homology"/>
<reference evidence="13" key="2">
    <citation type="submission" date="2019-12" db="EMBL/GenBank/DDBJ databases">
        <authorList>
            <person name="Studholme D.J."/>
            <person name="Sarris P."/>
        </authorList>
    </citation>
    <scope>NUCLEOTIDE SEQUENCE</scope>
    <source>
        <strain evidence="13">PFS-1207/04</strain>
        <tissue evidence="13">Leaf</tissue>
    </source>
</reference>
<accession>A0A3N6SXI9</accession>